<keyword evidence="4" id="KW-1185">Reference proteome</keyword>
<keyword evidence="2" id="KW-0472">Membrane</keyword>
<dbReference type="EMBL" id="CP058910">
    <property type="protein sequence ID" value="QLH79500.1"/>
    <property type="molecule type" value="Genomic_DNA"/>
</dbReference>
<accession>A0A7D5PC17</accession>
<proteinExistence type="predicted"/>
<gene>
    <name evidence="3" type="ORF">HZS55_20335</name>
</gene>
<evidence type="ECO:0000313" key="3">
    <source>
        <dbReference type="EMBL" id="QLH79500.1"/>
    </source>
</evidence>
<dbReference type="GeneID" id="56080264"/>
<feature type="compositionally biased region" description="Basic and acidic residues" evidence="1">
    <location>
        <begin position="1"/>
        <end position="20"/>
    </location>
</feature>
<dbReference type="AlphaFoldDB" id="A0A7D5PC17"/>
<feature type="transmembrane region" description="Helical" evidence="2">
    <location>
        <begin position="186"/>
        <end position="207"/>
    </location>
</feature>
<dbReference type="KEGG" id="hrr:HZS55_20335"/>
<evidence type="ECO:0000256" key="2">
    <source>
        <dbReference type="SAM" id="Phobius"/>
    </source>
</evidence>
<feature type="region of interest" description="Disordered" evidence="1">
    <location>
        <begin position="1"/>
        <end position="118"/>
    </location>
</feature>
<protein>
    <submittedName>
        <fullName evidence="3">Uncharacterized protein</fullName>
    </submittedName>
</protein>
<name>A0A7D5PC17_9EURY</name>
<feature type="transmembrane region" description="Helical" evidence="2">
    <location>
        <begin position="296"/>
        <end position="316"/>
    </location>
</feature>
<evidence type="ECO:0000313" key="4">
    <source>
        <dbReference type="Proteomes" id="UP000509667"/>
    </source>
</evidence>
<feature type="compositionally biased region" description="Basic and acidic residues" evidence="1">
    <location>
        <begin position="70"/>
        <end position="85"/>
    </location>
</feature>
<keyword evidence="2" id="KW-1133">Transmembrane helix</keyword>
<reference evidence="3 4" key="1">
    <citation type="submission" date="2020-07" db="EMBL/GenBank/DDBJ databases">
        <title>Halosimplex pelagicum sp. nov. and Halosimplex rubrum sp. nov., isolated from salted brown alga Laminaria, and emended description of the genus Halosimplex.</title>
        <authorList>
            <person name="Cui H."/>
        </authorList>
    </citation>
    <scope>NUCLEOTIDE SEQUENCE [LARGE SCALE GENOMIC DNA]</scope>
    <source>
        <strain evidence="3 4">R27</strain>
    </source>
</reference>
<dbReference type="Proteomes" id="UP000509667">
    <property type="component" value="Chromosome"/>
</dbReference>
<dbReference type="RefSeq" id="WP_179909366.1">
    <property type="nucleotide sequence ID" value="NZ_CP058910.1"/>
</dbReference>
<keyword evidence="2" id="KW-0812">Transmembrane</keyword>
<evidence type="ECO:0000256" key="1">
    <source>
        <dbReference type="SAM" id="MobiDB-lite"/>
    </source>
</evidence>
<sequence>MSEQRPPGDRRDESVRDGGRESAPSAVGGGDDTDPAVGGGDDTDPAVTGAATADRDSRPTARDPPSGIDGGERDAAAGDGADERGAGPLATAVEDATTVEPWTPASPTGHEAASVRRHLRRDESLQAVDAARLLGDGGGRAAVGLSDDRLLAVTDDGLLSVGLDRLAAVRSSVDSTLGLRGRDARLLGGVGYLCSVVAFLGVLGTAAEPLTPSLALAAVGGALAADHVRREGVAPDGRTLTDRLRRFDPLDTLADALGGLERRVRGSAGDDPLGRWGAAALAVGPFATLVALEGSVLPPLFALATVACFGLVVYAVRNGDEFDGTEVVRRRRRTVTATFDDGSALALRTHPESPLDRELAARVGELSRRPVSGEDD</sequence>
<organism evidence="3 4">
    <name type="scientific">Halosimplex rubrum</name>
    <dbReference type="NCBI Taxonomy" id="869889"/>
    <lineage>
        <taxon>Archaea</taxon>
        <taxon>Methanobacteriati</taxon>
        <taxon>Methanobacteriota</taxon>
        <taxon>Stenosarchaea group</taxon>
        <taxon>Halobacteria</taxon>
        <taxon>Halobacteriales</taxon>
        <taxon>Haloarculaceae</taxon>
        <taxon>Halosimplex</taxon>
    </lineage>
</organism>
<dbReference type="OrthoDB" id="240264at2157"/>